<proteinExistence type="predicted"/>
<dbReference type="PROSITE" id="PS50166">
    <property type="entry name" value="IMPORTIN_B_NT"/>
    <property type="match status" value="1"/>
</dbReference>
<dbReference type="GO" id="GO:0006606">
    <property type="term" value="P:protein import into nucleus"/>
    <property type="evidence" value="ECO:0007669"/>
    <property type="project" value="TreeGrafter"/>
</dbReference>
<sequence>MDPSLDPATSQPLEAELQPFVQVCVAAGTAVSTEQMVEIEQWLNAAATTPGFTVSLLRIAINSTVEPNARLFAATQLKVRLQKAVATFTAAHGAYASRDADLAAALHEFQNTVPREDLVVLANNVLQSLASCSDSKIRAQLAVVVDSLVYANKYSEYWTDLLATVRTFLSDGRPAYQQAAATTLDCFADSYYNLDTDEEKAAVQAMLEATFPFIVHHLQSATTVATHEHRKLCCDLLNTLQQLTVYSLPSHLVASIEQFLSWFQPVMHIAAMPISEPAWAYQQAINLDPEADENEVLHSEWTLKRKAFKLFMKLHTRYGLRENATPEYEAFADAFEQSLSVPLQLITLQTFEQSEARGIRLAIGVARHGWTFLLNVMSVKGCWQQLKPFLPIVLAQLCEWQRFVDEELEDMEDDPIYFLSFHDDADSFKSTVPDVARQFLYELCYRRTSMVFEDINNFIQQRMNAQPAPTPDDMEAAKAKVATMRMAFIACRVMRSRKAYQPMLEPALLYFFPAELTSPHPMVRFVALWCLRNFCLVYKFKKIETPAAILQASMPLLHDPVAVVALEAFNLVSTLARESPICRPLFVAELEPMVTRLVNLMQTSKVRFPSIPTYLSQFVQSYSTEMTSLAGLVLQHLYQSFVRAMTDESDPEAADEDEAQGGAPDALNALEAMQEILYAYEDADTPYANEVVFAAAQPSVFQLLMDVVSHHLANYLEGALELVTSVISNQQQVSPDVVALFSKIFENYHSHYLSYTPGLCRNRIPCAQA</sequence>
<dbReference type="SUPFAM" id="SSF48371">
    <property type="entry name" value="ARM repeat"/>
    <property type="match status" value="1"/>
</dbReference>
<dbReference type="OrthoDB" id="760868at2759"/>
<comment type="subcellular location">
    <subcellularLocation>
        <location evidence="1">Nucleus</location>
    </subcellularLocation>
</comment>
<dbReference type="PANTHER" id="PTHR10997">
    <property type="entry name" value="IMPORTIN-7, 8, 11"/>
    <property type="match status" value="1"/>
</dbReference>
<evidence type="ECO:0000259" key="4">
    <source>
        <dbReference type="PROSITE" id="PS50166"/>
    </source>
</evidence>
<organism evidence="5 6">
    <name type="scientific">Capsaspora owczarzaki (strain ATCC 30864)</name>
    <dbReference type="NCBI Taxonomy" id="595528"/>
    <lineage>
        <taxon>Eukaryota</taxon>
        <taxon>Filasterea</taxon>
        <taxon>Capsaspora</taxon>
    </lineage>
</organism>
<dbReference type="Gene3D" id="1.25.10.10">
    <property type="entry name" value="Leucine-rich Repeat Variant"/>
    <property type="match status" value="1"/>
</dbReference>
<dbReference type="AlphaFoldDB" id="A0A0D2WJ82"/>
<dbReference type="GO" id="GO:0005635">
    <property type="term" value="C:nuclear envelope"/>
    <property type="evidence" value="ECO:0007669"/>
    <property type="project" value="TreeGrafter"/>
</dbReference>
<evidence type="ECO:0000256" key="3">
    <source>
        <dbReference type="ARBA" id="ARBA00023242"/>
    </source>
</evidence>
<dbReference type="InterPro" id="IPR016024">
    <property type="entry name" value="ARM-type_fold"/>
</dbReference>
<evidence type="ECO:0000256" key="2">
    <source>
        <dbReference type="ARBA" id="ARBA00022448"/>
    </source>
</evidence>
<keyword evidence="2" id="KW-0813">Transport</keyword>
<dbReference type="InterPro" id="IPR001494">
    <property type="entry name" value="Importin-beta_N"/>
</dbReference>
<reference evidence="6" key="1">
    <citation type="submission" date="2011-02" db="EMBL/GenBank/DDBJ databases">
        <title>The Genome Sequence of Capsaspora owczarzaki ATCC 30864.</title>
        <authorList>
            <person name="Russ C."/>
            <person name="Cuomo C."/>
            <person name="Burger G."/>
            <person name="Gray M.W."/>
            <person name="Holland P.W.H."/>
            <person name="King N."/>
            <person name="Lang F.B.F."/>
            <person name="Roger A.J."/>
            <person name="Ruiz-Trillo I."/>
            <person name="Young S.K."/>
            <person name="Zeng Q."/>
            <person name="Gargeya S."/>
            <person name="Alvarado L."/>
            <person name="Berlin A."/>
            <person name="Chapman S.B."/>
            <person name="Chen Z."/>
            <person name="Freedman E."/>
            <person name="Gellesch M."/>
            <person name="Goldberg J."/>
            <person name="Griggs A."/>
            <person name="Gujja S."/>
            <person name="Heilman E."/>
            <person name="Heiman D."/>
            <person name="Howarth C."/>
            <person name="Mehta T."/>
            <person name="Neiman D."/>
            <person name="Pearson M."/>
            <person name="Roberts A."/>
            <person name="Saif S."/>
            <person name="Shea T."/>
            <person name="Shenoy N."/>
            <person name="Sisk P."/>
            <person name="Stolte C."/>
            <person name="Sykes S."/>
            <person name="White J."/>
            <person name="Yandava C."/>
            <person name="Haas B."/>
            <person name="Nusbaum C."/>
            <person name="Birren B."/>
        </authorList>
    </citation>
    <scope>NUCLEOTIDE SEQUENCE</scope>
    <source>
        <strain evidence="6">ATCC 30864</strain>
    </source>
</reference>
<dbReference type="EMBL" id="KE346360">
    <property type="protein sequence ID" value="KJE89353.1"/>
    <property type="molecule type" value="Genomic_DNA"/>
</dbReference>
<keyword evidence="3" id="KW-0539">Nucleus</keyword>
<gene>
    <name evidence="5" type="ORF">CAOG_000843</name>
</gene>
<dbReference type="InterPro" id="IPR011989">
    <property type="entry name" value="ARM-like"/>
</dbReference>
<feature type="domain" description="Importin N-terminal" evidence="4">
    <location>
        <begin position="39"/>
        <end position="131"/>
    </location>
</feature>
<dbReference type="GO" id="GO:0005829">
    <property type="term" value="C:cytosol"/>
    <property type="evidence" value="ECO:0007669"/>
    <property type="project" value="TreeGrafter"/>
</dbReference>
<keyword evidence="6" id="KW-1185">Reference proteome</keyword>
<dbReference type="Proteomes" id="UP000008743">
    <property type="component" value="Unassembled WGS sequence"/>
</dbReference>
<accession>A0A0D2WJ82</accession>
<name>A0A0D2WJ82_CAPO3</name>
<protein>
    <recommendedName>
        <fullName evidence="4">Importin N-terminal domain-containing protein</fullName>
    </recommendedName>
</protein>
<evidence type="ECO:0000313" key="5">
    <source>
        <dbReference type="EMBL" id="KJE89353.1"/>
    </source>
</evidence>
<dbReference type="GO" id="GO:0031267">
    <property type="term" value="F:small GTPase binding"/>
    <property type="evidence" value="ECO:0007669"/>
    <property type="project" value="InterPro"/>
</dbReference>
<evidence type="ECO:0000256" key="1">
    <source>
        <dbReference type="ARBA" id="ARBA00004123"/>
    </source>
</evidence>
<evidence type="ECO:0000313" key="6">
    <source>
        <dbReference type="Proteomes" id="UP000008743"/>
    </source>
</evidence>
<dbReference type="Pfam" id="PF03810">
    <property type="entry name" value="IBN_N"/>
    <property type="match status" value="1"/>
</dbReference>